<evidence type="ECO:0000313" key="1">
    <source>
        <dbReference type="EMBL" id="SEG76437.1"/>
    </source>
</evidence>
<dbReference type="AlphaFoldDB" id="A0A1H6CUG1"/>
<organism evidence="1 2">
    <name type="scientific">Thermomonospora echinospora</name>
    <dbReference type="NCBI Taxonomy" id="1992"/>
    <lineage>
        <taxon>Bacteria</taxon>
        <taxon>Bacillati</taxon>
        <taxon>Actinomycetota</taxon>
        <taxon>Actinomycetes</taxon>
        <taxon>Streptosporangiales</taxon>
        <taxon>Thermomonosporaceae</taxon>
        <taxon>Thermomonospora</taxon>
    </lineage>
</organism>
<evidence type="ECO:0000313" key="2">
    <source>
        <dbReference type="Proteomes" id="UP000236723"/>
    </source>
</evidence>
<dbReference type="Proteomes" id="UP000236723">
    <property type="component" value="Unassembled WGS sequence"/>
</dbReference>
<reference evidence="2" key="1">
    <citation type="submission" date="2016-10" db="EMBL/GenBank/DDBJ databases">
        <authorList>
            <person name="Varghese N."/>
            <person name="Submissions S."/>
        </authorList>
    </citation>
    <scope>NUCLEOTIDE SEQUENCE [LARGE SCALE GENOMIC DNA]</scope>
    <source>
        <strain evidence="2">DSM 43163</strain>
    </source>
</reference>
<gene>
    <name evidence="1" type="ORF">SAMN04489712_111164</name>
</gene>
<accession>A0A1H6CUG1</accession>
<name>A0A1H6CUG1_9ACTN</name>
<sequence length="32" mass="3490">MVRTSIDRLVVIVFRAVSTSTVSVNSVRSRPG</sequence>
<keyword evidence="2" id="KW-1185">Reference proteome</keyword>
<dbReference type="EMBL" id="FNVO01000011">
    <property type="protein sequence ID" value="SEG76437.1"/>
    <property type="molecule type" value="Genomic_DNA"/>
</dbReference>
<protein>
    <submittedName>
        <fullName evidence="1">Uncharacterized protein</fullName>
    </submittedName>
</protein>
<proteinExistence type="predicted"/>